<protein>
    <recommendedName>
        <fullName evidence="1">Phospholipase A2-like central domain-containing protein</fullName>
    </recommendedName>
</protein>
<dbReference type="Proteomes" id="UP000011014">
    <property type="component" value="Unassembled WGS sequence"/>
</dbReference>
<dbReference type="EMBL" id="FN654300">
    <property type="protein sequence ID" value="CBY31362.1"/>
    <property type="molecule type" value="Genomic_DNA"/>
</dbReference>
<evidence type="ECO:0000259" key="1">
    <source>
        <dbReference type="Pfam" id="PF00068"/>
    </source>
</evidence>
<accession>E4Y6W2</accession>
<dbReference type="Pfam" id="PF00068">
    <property type="entry name" value="Phospholip_A2_1"/>
    <property type="match status" value="1"/>
</dbReference>
<proteinExistence type="predicted"/>
<reference evidence="2" key="1">
    <citation type="journal article" date="2010" name="Science">
        <title>Plasticity of animal genome architecture unmasked by rapid evolution of a pelagic tunicate.</title>
        <authorList>
            <person name="Denoeud F."/>
            <person name="Henriet S."/>
            <person name="Mungpakdee S."/>
            <person name="Aury J.M."/>
            <person name="Da Silva C."/>
            <person name="Brinkmann H."/>
            <person name="Mikhaleva J."/>
            <person name="Olsen L.C."/>
            <person name="Jubin C."/>
            <person name="Canestro C."/>
            <person name="Bouquet J.M."/>
            <person name="Danks G."/>
            <person name="Poulain J."/>
            <person name="Campsteijn C."/>
            <person name="Adamski M."/>
            <person name="Cross I."/>
            <person name="Yadetie F."/>
            <person name="Muffato M."/>
            <person name="Louis A."/>
            <person name="Butcher S."/>
            <person name="Tsagkogeorga G."/>
            <person name="Konrad A."/>
            <person name="Singh S."/>
            <person name="Jensen M.F."/>
            <person name="Cong E.H."/>
            <person name="Eikeseth-Otteraa H."/>
            <person name="Noel B."/>
            <person name="Anthouard V."/>
            <person name="Porcel B.M."/>
            <person name="Kachouri-Lafond R."/>
            <person name="Nishino A."/>
            <person name="Ugolini M."/>
            <person name="Chourrout P."/>
            <person name="Nishida H."/>
            <person name="Aasland R."/>
            <person name="Huzurbazar S."/>
            <person name="Westhof E."/>
            <person name="Delsuc F."/>
            <person name="Lehrach H."/>
            <person name="Reinhardt R."/>
            <person name="Weissenbach J."/>
            <person name="Roy S.W."/>
            <person name="Artiguenave F."/>
            <person name="Postlethwait J.H."/>
            <person name="Manak J.R."/>
            <person name="Thompson E.M."/>
            <person name="Jaillon O."/>
            <person name="Du Pasquier L."/>
            <person name="Boudinot P."/>
            <person name="Liberles D.A."/>
            <person name="Volff J.N."/>
            <person name="Philippe H."/>
            <person name="Lenhard B."/>
            <person name="Roest Crollius H."/>
            <person name="Wincker P."/>
            <person name="Chourrout D."/>
        </authorList>
    </citation>
    <scope>NUCLEOTIDE SEQUENCE [LARGE SCALE GENOMIC DNA]</scope>
</reference>
<dbReference type="GO" id="GO:0050482">
    <property type="term" value="P:arachidonate secretion"/>
    <property type="evidence" value="ECO:0007669"/>
    <property type="project" value="InterPro"/>
</dbReference>
<dbReference type="Gene3D" id="1.20.90.10">
    <property type="entry name" value="Phospholipase A2 domain"/>
    <property type="match status" value="1"/>
</dbReference>
<dbReference type="AlphaFoldDB" id="E4Y6W2"/>
<organism evidence="2">
    <name type="scientific">Oikopleura dioica</name>
    <name type="common">Tunicate</name>
    <dbReference type="NCBI Taxonomy" id="34765"/>
    <lineage>
        <taxon>Eukaryota</taxon>
        <taxon>Metazoa</taxon>
        <taxon>Chordata</taxon>
        <taxon>Tunicata</taxon>
        <taxon>Appendicularia</taxon>
        <taxon>Copelata</taxon>
        <taxon>Oikopleuridae</taxon>
        <taxon>Oikopleura</taxon>
    </lineage>
</organism>
<gene>
    <name evidence="2" type="ORF">GSOID_T00025264001</name>
</gene>
<dbReference type="InterPro" id="IPR016090">
    <property type="entry name" value="PLA2-like_dom"/>
</dbReference>
<dbReference type="InterPro" id="IPR036444">
    <property type="entry name" value="PLipase_A2_dom_sf"/>
</dbReference>
<sequence>MNAIFSDTFLVPGFNDVSGALDSDAAFDFDDDLSGYGCHCRAPGVKAGGKPVDSIDAACLTWRRCHACVAEAYGMQKGQTCSKYRLRNNICGNNANDCRRGTCECDFQFAQTLSSIKNTISAAFMNFDDANCSSSRVNEGSNGAGPVCCRSSSTNLFTKFSPKHEICCSDGRVVEVGDLC</sequence>
<feature type="domain" description="Phospholipase A2-like central" evidence="1">
    <location>
        <begin position="32"/>
        <end position="115"/>
    </location>
</feature>
<dbReference type="GO" id="GO:0004623">
    <property type="term" value="F:phospholipase A2 activity"/>
    <property type="evidence" value="ECO:0007669"/>
    <property type="project" value="InterPro"/>
</dbReference>
<dbReference type="SUPFAM" id="SSF48619">
    <property type="entry name" value="Phospholipase A2, PLA2"/>
    <property type="match status" value="1"/>
</dbReference>
<evidence type="ECO:0000313" key="2">
    <source>
        <dbReference type="EMBL" id="CBY31362.1"/>
    </source>
</evidence>
<name>E4Y6W2_OIKDI</name>
<dbReference type="GO" id="GO:0006644">
    <property type="term" value="P:phospholipid metabolic process"/>
    <property type="evidence" value="ECO:0007669"/>
    <property type="project" value="InterPro"/>
</dbReference>